<accession>A0ABM6STU6</accession>
<evidence type="ECO:0008006" key="3">
    <source>
        <dbReference type="Google" id="ProtNLM"/>
    </source>
</evidence>
<keyword evidence="2" id="KW-1185">Reference proteome</keyword>
<sequence length="109" mass="10837">MAILSAQKLPLGGLQPTYASAAGGGDQAPVGEKLVLHVRNGDTTSKTVTLATPGTVGDLAVADAQQVIPASGSAFIPLKAAAFRDPLTGRAAITYSAVTAVTVAVLQLP</sequence>
<evidence type="ECO:0000313" key="1">
    <source>
        <dbReference type="EMBL" id="AVH57885.1"/>
    </source>
</evidence>
<protein>
    <recommendedName>
        <fullName evidence="3">DUF2190 domain-containing protein</fullName>
    </recommendedName>
</protein>
<dbReference type="RefSeq" id="WP_099506059.1">
    <property type="nucleotide sequence ID" value="NZ_CP026652.1"/>
</dbReference>
<name>A0ABM6STU6_9ACTN</name>
<dbReference type="EMBL" id="CP026652">
    <property type="protein sequence ID" value="AVH57885.1"/>
    <property type="molecule type" value="Genomic_DNA"/>
</dbReference>
<dbReference type="Proteomes" id="UP000238413">
    <property type="component" value="Chromosome"/>
</dbReference>
<evidence type="ECO:0000313" key="2">
    <source>
        <dbReference type="Proteomes" id="UP000238413"/>
    </source>
</evidence>
<organism evidence="1 2">
    <name type="scientific">Streptomyces dengpaensis</name>
    <dbReference type="NCBI Taxonomy" id="2049881"/>
    <lineage>
        <taxon>Bacteria</taxon>
        <taxon>Bacillati</taxon>
        <taxon>Actinomycetota</taxon>
        <taxon>Actinomycetes</taxon>
        <taxon>Kitasatosporales</taxon>
        <taxon>Streptomycetaceae</taxon>
        <taxon>Streptomyces</taxon>
    </lineage>
</organism>
<reference evidence="1 2" key="1">
    <citation type="submission" date="2018-02" db="EMBL/GenBank/DDBJ databases">
        <title>Complete genome sequence of Streptomyces dengpaensis, the producer of angucyclines.</title>
        <authorList>
            <person name="Yumei L."/>
        </authorList>
    </citation>
    <scope>NUCLEOTIDE SEQUENCE [LARGE SCALE GENOMIC DNA]</scope>
    <source>
        <strain evidence="1 2">XZHG99</strain>
    </source>
</reference>
<proteinExistence type="predicted"/>
<gene>
    <name evidence="1" type="ORF">C4B68_21335</name>
</gene>